<name>U4L070_PYROM</name>
<gene>
    <name evidence="1" type="ORF">PCON_07970</name>
</gene>
<sequence>MLINGIKCRRTCASSRS</sequence>
<proteinExistence type="predicted"/>
<dbReference type="Proteomes" id="UP000018144">
    <property type="component" value="Unassembled WGS sequence"/>
</dbReference>
<evidence type="ECO:0000313" key="1">
    <source>
        <dbReference type="EMBL" id="CCX08377.1"/>
    </source>
</evidence>
<accession>U4L070</accession>
<evidence type="ECO:0000313" key="2">
    <source>
        <dbReference type="Proteomes" id="UP000018144"/>
    </source>
</evidence>
<organism evidence="1 2">
    <name type="scientific">Pyronema omphalodes (strain CBS 100304)</name>
    <name type="common">Pyronema confluens</name>
    <dbReference type="NCBI Taxonomy" id="1076935"/>
    <lineage>
        <taxon>Eukaryota</taxon>
        <taxon>Fungi</taxon>
        <taxon>Dikarya</taxon>
        <taxon>Ascomycota</taxon>
        <taxon>Pezizomycotina</taxon>
        <taxon>Pezizomycetes</taxon>
        <taxon>Pezizales</taxon>
        <taxon>Pyronemataceae</taxon>
        <taxon>Pyronema</taxon>
    </lineage>
</organism>
<keyword evidence="2" id="KW-1185">Reference proteome</keyword>
<dbReference type="EMBL" id="HF935410">
    <property type="protein sequence ID" value="CCX08377.1"/>
    <property type="molecule type" value="Genomic_DNA"/>
</dbReference>
<reference evidence="1 2" key="1">
    <citation type="journal article" date="2013" name="PLoS Genet.">
        <title>The genome and development-dependent transcriptomes of Pyronema confluens: a window into fungal evolution.</title>
        <authorList>
            <person name="Traeger S."/>
            <person name="Altegoer F."/>
            <person name="Freitag M."/>
            <person name="Gabaldon T."/>
            <person name="Kempken F."/>
            <person name="Kumar A."/>
            <person name="Marcet-Houben M."/>
            <person name="Poggeler S."/>
            <person name="Stajich J.E."/>
            <person name="Nowrousian M."/>
        </authorList>
    </citation>
    <scope>NUCLEOTIDE SEQUENCE [LARGE SCALE GENOMIC DNA]</scope>
    <source>
        <strain evidence="2">CBS 100304</strain>
        <tissue evidence="1">Vegetative mycelium</tissue>
    </source>
</reference>
<dbReference type="AlphaFoldDB" id="U4L070"/>
<protein>
    <submittedName>
        <fullName evidence="1">Uncharacterized protein</fullName>
    </submittedName>
</protein>